<feature type="compositionally biased region" description="Basic and acidic residues" evidence="1">
    <location>
        <begin position="1016"/>
        <end position="1030"/>
    </location>
</feature>
<feature type="domain" description="GAG-pre-integrase" evidence="3">
    <location>
        <begin position="290"/>
        <end position="359"/>
    </location>
</feature>
<dbReference type="PANTHER" id="PTHR11439:SF495">
    <property type="entry name" value="REVERSE TRANSCRIPTASE, RNA-DEPENDENT DNA POLYMERASE-RELATED"/>
    <property type="match status" value="1"/>
</dbReference>
<dbReference type="PANTHER" id="PTHR11439">
    <property type="entry name" value="GAG-POL-RELATED RETROTRANSPOSON"/>
    <property type="match status" value="1"/>
</dbReference>
<comment type="caution">
    <text evidence="4">The sequence shown here is derived from an EMBL/GenBank/DDBJ whole genome shotgun (WGS) entry which is preliminary data.</text>
</comment>
<dbReference type="InterPro" id="IPR013103">
    <property type="entry name" value="RVT_2"/>
</dbReference>
<feature type="region of interest" description="Disordered" evidence="1">
    <location>
        <begin position="873"/>
        <end position="942"/>
    </location>
</feature>
<accession>A0ABQ5IX47</accession>
<reference evidence="4" key="2">
    <citation type="submission" date="2022-01" db="EMBL/GenBank/DDBJ databases">
        <authorList>
            <person name="Yamashiro T."/>
            <person name="Shiraishi A."/>
            <person name="Satake H."/>
            <person name="Nakayama K."/>
        </authorList>
    </citation>
    <scope>NUCLEOTIDE SEQUENCE</scope>
</reference>
<dbReference type="Proteomes" id="UP001151760">
    <property type="component" value="Unassembled WGS sequence"/>
</dbReference>
<evidence type="ECO:0000256" key="1">
    <source>
        <dbReference type="SAM" id="MobiDB-lite"/>
    </source>
</evidence>
<evidence type="ECO:0000313" key="4">
    <source>
        <dbReference type="EMBL" id="GJU04807.1"/>
    </source>
</evidence>
<reference evidence="4" key="1">
    <citation type="journal article" date="2022" name="Int. J. Mol. Sci.">
        <title>Draft Genome of Tanacetum Coccineum: Genomic Comparison of Closely Related Tanacetum-Family Plants.</title>
        <authorList>
            <person name="Yamashiro T."/>
            <person name="Shiraishi A."/>
            <person name="Nakayama K."/>
            <person name="Satake H."/>
        </authorList>
    </citation>
    <scope>NUCLEOTIDE SEQUENCE</scope>
</reference>
<feature type="compositionally biased region" description="Low complexity" evidence="1">
    <location>
        <begin position="891"/>
        <end position="901"/>
    </location>
</feature>
<evidence type="ECO:0000313" key="5">
    <source>
        <dbReference type="Proteomes" id="UP001151760"/>
    </source>
</evidence>
<dbReference type="EMBL" id="BQNB010021285">
    <property type="protein sequence ID" value="GJU04807.1"/>
    <property type="molecule type" value="Genomic_DNA"/>
</dbReference>
<dbReference type="SUPFAM" id="SSF56672">
    <property type="entry name" value="DNA/RNA polymerases"/>
    <property type="match status" value="1"/>
</dbReference>
<dbReference type="Pfam" id="PF13976">
    <property type="entry name" value="gag_pre-integrs"/>
    <property type="match status" value="1"/>
</dbReference>
<evidence type="ECO:0000259" key="3">
    <source>
        <dbReference type="Pfam" id="PF13976"/>
    </source>
</evidence>
<gene>
    <name evidence="4" type="ORF">Tco_1121237</name>
</gene>
<keyword evidence="5" id="KW-1185">Reference proteome</keyword>
<dbReference type="InterPro" id="IPR043502">
    <property type="entry name" value="DNA/RNA_pol_sf"/>
</dbReference>
<feature type="region of interest" description="Disordered" evidence="1">
    <location>
        <begin position="994"/>
        <end position="1040"/>
    </location>
</feature>
<evidence type="ECO:0000259" key="2">
    <source>
        <dbReference type="Pfam" id="PF07727"/>
    </source>
</evidence>
<dbReference type="InterPro" id="IPR025724">
    <property type="entry name" value="GAG-pre-integrase_dom"/>
</dbReference>
<protein>
    <submittedName>
        <fullName evidence="4">Retrovirus-related pol polyprotein from transposon TNT 1-94</fullName>
    </submittedName>
</protein>
<dbReference type="Pfam" id="PF07727">
    <property type="entry name" value="RVT_2"/>
    <property type="match status" value="1"/>
</dbReference>
<organism evidence="4 5">
    <name type="scientific">Tanacetum coccineum</name>
    <dbReference type="NCBI Taxonomy" id="301880"/>
    <lineage>
        <taxon>Eukaryota</taxon>
        <taxon>Viridiplantae</taxon>
        <taxon>Streptophyta</taxon>
        <taxon>Embryophyta</taxon>
        <taxon>Tracheophyta</taxon>
        <taxon>Spermatophyta</taxon>
        <taxon>Magnoliopsida</taxon>
        <taxon>eudicotyledons</taxon>
        <taxon>Gunneridae</taxon>
        <taxon>Pentapetalae</taxon>
        <taxon>asterids</taxon>
        <taxon>campanulids</taxon>
        <taxon>Asterales</taxon>
        <taxon>Asteraceae</taxon>
        <taxon>Asteroideae</taxon>
        <taxon>Anthemideae</taxon>
        <taxon>Anthemidinae</taxon>
        <taxon>Tanacetum</taxon>
    </lineage>
</organism>
<feature type="domain" description="Reverse transcriptase Ty1/copia-type" evidence="2">
    <location>
        <begin position="569"/>
        <end position="669"/>
    </location>
</feature>
<proteinExistence type="predicted"/>
<feature type="region of interest" description="Disordered" evidence="1">
    <location>
        <begin position="1156"/>
        <end position="1184"/>
    </location>
</feature>
<name>A0ABQ5IX47_9ASTR</name>
<feature type="compositionally biased region" description="Basic and acidic residues" evidence="1">
    <location>
        <begin position="1172"/>
        <end position="1184"/>
    </location>
</feature>
<sequence length="1238" mass="139591">MMKKSFLPKIDPHYFNAESNLIESFLNRDILIDSSPKFDYLLEEFSGELAHIDPIPPGIEKADFDLEEEIHLVENLFSGQKDLVFVKSSADDTKVSIPGVERLWLSRAEGFILPNHDTGRILPAESQRNTTDSLVVVTDSSATEYNSADESLVCSTPLPLLKKLDGVEPTSGSKTIKSILRIISLEREINPRNPQHAFKRCEACGSSTHTTTDHYDIEWFKRGEALQAKKCDIRKPIWYLDSGCSRHMTRVKSYLHKYEEQPGPKFDEKRGIIFNSNKEIVMIATRVRDVYVLDMTSYAQESCFFAKASKNLNWIWHKRLAHLNFKTINKLAKQNLVIGLHSLVYSKDKPCSSCEKGKHHRASFKTKQTSSIKKYLHLLHMDLFGPVTPRHSESSILEDNKLKKPIISHLMKALIKFSKPSVDNINIAENERYPADEYLHPYEPSQRYQTNSNDVSFIEPYESPKPVVLETKVSSDQNGQTDNMSEHSNHNNDEQIIDNLLNTEDIQISKQLSFPNVEDTSVQDTISIPNPPLPIPSVVTPAPQDRWSQDKHIDLFNIIRNPRAVMLTRAMAKQLTRGYNQQECIDYDETFAPVARHEAIRIFLAFATYMNFIVYQIDVKSAFLNGKLKEEVYVKQPLGFESNELPSHVCKLDKALYELKQAPRAWYLKGTPSLGLWYPKCSGFDLKGYLDSDYVGCNMDRKSTSGPDLNGKFVNETQYRGMIGSLMYLTARRPDIQFSTCLCTRYQANPKESYLIAVKRIFRDHILKGDMELHLIPTQYQLADIFTKPLDEPTFKRLIVKLGGVRGDIGYHGEIRAKGTHKKSCFPPRWRLLMGSIIQCLEYDNKESPFTTHMKAICKLDVPVVSKASNPFLQTEEVPQDKKPRAKKTKSSSAKYKSLSHPSPPTPVVGEMHKEAQQAAGGPTSLGATHKEGAHPQLSSGSLSVLVDKTKFVGDGLKTAHTDSGTNEESIANDISKKIKLKDLSEFLKDTRSAFFTPDSPQDDPIIVTDESEEKEADKEDTHDTSHDMPEDTSVPPPPSPKLAQIQESMAQARPSYPDVNHLTTLLVTYLKPELSKLLASHNFASCLPIELKELPLKFTKLFGEIKELKQDVKDMEIELPGDLKEIPTKLETFTSTISSLTPKFATVVENASEATTKDVPSLGQATASPTEGEKNTKDAETNQKDELVNLLGTNVVTQEDGSEKVISNLMVSDLHLAEWREVIQACPDKSEKGWKTI</sequence>